<dbReference type="SUPFAM" id="SSF53474">
    <property type="entry name" value="alpha/beta-Hydrolases"/>
    <property type="match status" value="1"/>
</dbReference>
<evidence type="ECO:0000256" key="1">
    <source>
        <dbReference type="ARBA" id="ARBA00022801"/>
    </source>
</evidence>
<evidence type="ECO:0000313" key="3">
    <source>
        <dbReference type="EMBL" id="KAL2785701.1"/>
    </source>
</evidence>
<dbReference type="PANTHER" id="PTHR48081:SF11">
    <property type="entry name" value="ALPHA_BETA HYDROLASE FOLD-3 DOMAIN-CONTAINING PROTEIN-RELATED"/>
    <property type="match status" value="1"/>
</dbReference>
<proteinExistence type="predicted"/>
<dbReference type="InterPro" id="IPR050300">
    <property type="entry name" value="GDXG_lipolytic_enzyme"/>
</dbReference>
<keyword evidence="4" id="KW-1185">Reference proteome</keyword>
<dbReference type="Proteomes" id="UP001610563">
    <property type="component" value="Unassembled WGS sequence"/>
</dbReference>
<protein>
    <submittedName>
        <fullName evidence="3">Alpha/Beta hydrolase protein</fullName>
    </submittedName>
</protein>
<dbReference type="EMBL" id="JBFTWV010000136">
    <property type="protein sequence ID" value="KAL2785701.1"/>
    <property type="molecule type" value="Genomic_DNA"/>
</dbReference>
<dbReference type="Gene3D" id="3.40.50.1820">
    <property type="entry name" value="alpha/beta hydrolase"/>
    <property type="match status" value="1"/>
</dbReference>
<evidence type="ECO:0000259" key="2">
    <source>
        <dbReference type="Pfam" id="PF07859"/>
    </source>
</evidence>
<name>A0ABR4FR30_9EURO</name>
<keyword evidence="1 3" id="KW-0378">Hydrolase</keyword>
<evidence type="ECO:0000313" key="4">
    <source>
        <dbReference type="Proteomes" id="UP001610563"/>
    </source>
</evidence>
<accession>A0ABR4FR30</accession>
<reference evidence="3 4" key="1">
    <citation type="submission" date="2024-07" db="EMBL/GenBank/DDBJ databases">
        <title>Section-level genome sequencing and comparative genomics of Aspergillus sections Usti and Cavernicolus.</title>
        <authorList>
            <consortium name="Lawrence Berkeley National Laboratory"/>
            <person name="Nybo J.L."/>
            <person name="Vesth T.C."/>
            <person name="Theobald S."/>
            <person name="Frisvad J.C."/>
            <person name="Larsen T.O."/>
            <person name="Kjaerboelling I."/>
            <person name="Rothschild-Mancinelli K."/>
            <person name="Lyhne E.K."/>
            <person name="Kogle M.E."/>
            <person name="Barry K."/>
            <person name="Clum A."/>
            <person name="Na H."/>
            <person name="Ledsgaard L."/>
            <person name="Lin J."/>
            <person name="Lipzen A."/>
            <person name="Kuo A."/>
            <person name="Riley R."/>
            <person name="Mondo S."/>
            <person name="Labutti K."/>
            <person name="Haridas S."/>
            <person name="Pangalinan J."/>
            <person name="Salamov A.A."/>
            <person name="Simmons B.A."/>
            <person name="Magnuson J.K."/>
            <person name="Chen J."/>
            <person name="Drula E."/>
            <person name="Henrissat B."/>
            <person name="Wiebenga A."/>
            <person name="Lubbers R.J."/>
            <person name="Gomes A.C."/>
            <person name="Makela M.R."/>
            <person name="Stajich J."/>
            <person name="Grigoriev I.V."/>
            <person name="Mortensen U.H."/>
            <person name="De Vries R.P."/>
            <person name="Baker S.E."/>
            <person name="Andersen M.R."/>
        </authorList>
    </citation>
    <scope>NUCLEOTIDE SEQUENCE [LARGE SCALE GENOMIC DNA]</scope>
    <source>
        <strain evidence="3 4">CBS 209.92</strain>
    </source>
</reference>
<dbReference type="InterPro" id="IPR013094">
    <property type="entry name" value="AB_hydrolase_3"/>
</dbReference>
<dbReference type="Pfam" id="PF07859">
    <property type="entry name" value="Abhydrolase_3"/>
    <property type="match status" value="1"/>
</dbReference>
<dbReference type="GO" id="GO:0016787">
    <property type="term" value="F:hydrolase activity"/>
    <property type="evidence" value="ECO:0007669"/>
    <property type="project" value="UniProtKB-KW"/>
</dbReference>
<organism evidence="3 4">
    <name type="scientific">Aspergillus keveii</name>
    <dbReference type="NCBI Taxonomy" id="714993"/>
    <lineage>
        <taxon>Eukaryota</taxon>
        <taxon>Fungi</taxon>
        <taxon>Dikarya</taxon>
        <taxon>Ascomycota</taxon>
        <taxon>Pezizomycotina</taxon>
        <taxon>Eurotiomycetes</taxon>
        <taxon>Eurotiomycetidae</taxon>
        <taxon>Eurotiales</taxon>
        <taxon>Aspergillaceae</taxon>
        <taxon>Aspergillus</taxon>
        <taxon>Aspergillus subgen. Nidulantes</taxon>
    </lineage>
</organism>
<dbReference type="PANTHER" id="PTHR48081">
    <property type="entry name" value="AB HYDROLASE SUPERFAMILY PROTEIN C4A8.06C"/>
    <property type="match status" value="1"/>
</dbReference>
<gene>
    <name evidence="3" type="ORF">BJX66DRAFT_342811</name>
</gene>
<feature type="domain" description="Alpha/beta hydrolase fold-3" evidence="2">
    <location>
        <begin position="127"/>
        <end position="346"/>
    </location>
</feature>
<sequence length="388" mass="42751">MAIPRPNPAPRVKVFTAFVAIIVSVVHVPFVVAAACFRRAIQTSEISFKSDLIRSLARNSTRGIPLNVQRKINRPKDLERVLGSNRFRHLRGNEICKDVLTEDFAGYWICQGSLESKQSPSKSDVVIFWIHGGGYVLGHPLQPLAAMLHIAQGMEAHHNLSVSIFALEYTLAPEAALPTQQNQALSAYTYLIKDLFIDPSKIVVLGESAGGHLALTLLCGIAERNIPKPQGACLICPWVNLANTGASFARNAHKDILRKPFLDWCADVVMPSSLRQQDSKYDHLLNFAVPSPNGRRWAAVLPPSTWVSVGLHDMFLDDIRSFVRYAAAEGAKIVLETGAKMPHGWPMMLDVLAEKDYLSIPRGEDVTGVMKGAEIILKALVDVRLNHS</sequence>
<comment type="caution">
    <text evidence="3">The sequence shown here is derived from an EMBL/GenBank/DDBJ whole genome shotgun (WGS) entry which is preliminary data.</text>
</comment>
<dbReference type="InterPro" id="IPR029058">
    <property type="entry name" value="AB_hydrolase_fold"/>
</dbReference>